<keyword evidence="1" id="KW-0808">Transferase</keyword>
<proteinExistence type="predicted"/>
<name>A0ABT9DU55_9PROT</name>
<protein>
    <submittedName>
        <fullName evidence="1">Glycosyltransferase</fullName>
        <ecNumber evidence="1">2.4.-.-</ecNumber>
    </submittedName>
</protein>
<dbReference type="Gene3D" id="3.40.50.2000">
    <property type="entry name" value="Glycogen Phosphorylase B"/>
    <property type="match status" value="1"/>
</dbReference>
<dbReference type="Pfam" id="PF13692">
    <property type="entry name" value="Glyco_trans_1_4"/>
    <property type="match status" value="1"/>
</dbReference>
<dbReference type="EC" id="2.4.-.-" evidence="1"/>
<gene>
    <name evidence="1" type="ORF">Q7A36_03675</name>
</gene>
<organism evidence="1 2">
    <name type="scientific">Paracraurococcus lichenis</name>
    <dbReference type="NCBI Taxonomy" id="3064888"/>
    <lineage>
        <taxon>Bacteria</taxon>
        <taxon>Pseudomonadati</taxon>
        <taxon>Pseudomonadota</taxon>
        <taxon>Alphaproteobacteria</taxon>
        <taxon>Acetobacterales</taxon>
        <taxon>Roseomonadaceae</taxon>
        <taxon>Paracraurococcus</taxon>
    </lineage>
</organism>
<evidence type="ECO:0000313" key="2">
    <source>
        <dbReference type="Proteomes" id="UP001243009"/>
    </source>
</evidence>
<comment type="caution">
    <text evidence="1">The sequence shown here is derived from an EMBL/GenBank/DDBJ whole genome shotgun (WGS) entry which is preliminary data.</text>
</comment>
<keyword evidence="1" id="KW-0328">Glycosyltransferase</keyword>
<evidence type="ECO:0000313" key="1">
    <source>
        <dbReference type="EMBL" id="MDO9707431.1"/>
    </source>
</evidence>
<reference evidence="1 2" key="1">
    <citation type="submission" date="2023-08" db="EMBL/GenBank/DDBJ databases">
        <title>The draft genome sequence of Paracraurococcus sp. LOR1-02.</title>
        <authorList>
            <person name="Kingkaew E."/>
            <person name="Tanasupawat S."/>
        </authorList>
    </citation>
    <scope>NUCLEOTIDE SEQUENCE [LARGE SCALE GENOMIC DNA]</scope>
    <source>
        <strain evidence="1 2">LOR1-02</strain>
    </source>
</reference>
<dbReference type="SUPFAM" id="SSF53756">
    <property type="entry name" value="UDP-Glycosyltransferase/glycogen phosphorylase"/>
    <property type="match status" value="1"/>
</dbReference>
<dbReference type="Proteomes" id="UP001243009">
    <property type="component" value="Unassembled WGS sequence"/>
</dbReference>
<dbReference type="GO" id="GO:0016757">
    <property type="term" value="F:glycosyltransferase activity"/>
    <property type="evidence" value="ECO:0007669"/>
    <property type="project" value="UniProtKB-KW"/>
</dbReference>
<sequence length="348" mass="36964">MRIAMALQGARVTTDTLRSRPVGGTEAAFAVLAEAFARRGHTVEALMGEEPPERQAGIDWRPIGAGTGAPADLVIASRVPHLFAALPPPRGRGSRRVLWLFNPCRYLRKPRYLWPILRLRPIAVTLGRYHDGTLPRWMPFAGRAQLPLPVAPPFDAAPAGAVQPPPPPVAVFASNPLRGLDWLLDLWERRILPAVPGAELHCYTGAATYGGDPRLAARAAPVMARAGALSSAGVRLLPPTDRFALARAYRGARAMLYPGDPNETYCLSLAEAQSAGLPCIVTDSGSVAERVVDGETGLVARDAAAFAEAAIRLLTDDAAWSSMHHAALARGPAPDGDAVAAGFEALLR</sequence>
<accession>A0ABT9DU55</accession>
<dbReference type="PANTHER" id="PTHR12526">
    <property type="entry name" value="GLYCOSYLTRANSFERASE"/>
    <property type="match status" value="1"/>
</dbReference>
<keyword evidence="2" id="KW-1185">Reference proteome</keyword>
<dbReference type="EMBL" id="JAUTWS010000003">
    <property type="protein sequence ID" value="MDO9707431.1"/>
    <property type="molecule type" value="Genomic_DNA"/>
</dbReference>
<dbReference type="PANTHER" id="PTHR12526:SF635">
    <property type="entry name" value="GLYCOSYL TRANSFERASE GROUP 1"/>
    <property type="match status" value="1"/>
</dbReference>
<dbReference type="RefSeq" id="WP_305102303.1">
    <property type="nucleotide sequence ID" value="NZ_JAUTWS010000003.1"/>
</dbReference>